<dbReference type="HOGENOM" id="CLU_987544_0_0_1"/>
<keyword evidence="3" id="KW-1185">Reference proteome</keyword>
<proteinExistence type="predicted"/>
<reference evidence="2 3" key="1">
    <citation type="journal article" date="2012" name="PLoS Pathog.">
        <title>Diverse lifestyles and strategies of plant pathogenesis encoded in the genomes of eighteen Dothideomycetes fungi.</title>
        <authorList>
            <person name="Ohm R.A."/>
            <person name="Feau N."/>
            <person name="Henrissat B."/>
            <person name="Schoch C.L."/>
            <person name="Horwitz B.A."/>
            <person name="Barry K.W."/>
            <person name="Condon B.J."/>
            <person name="Copeland A.C."/>
            <person name="Dhillon B."/>
            <person name="Glaser F."/>
            <person name="Hesse C.N."/>
            <person name="Kosti I."/>
            <person name="LaButti K."/>
            <person name="Lindquist E.A."/>
            <person name="Lucas S."/>
            <person name="Salamov A.A."/>
            <person name="Bradshaw R.E."/>
            <person name="Ciuffetti L."/>
            <person name="Hamelin R.C."/>
            <person name="Kema G.H.J."/>
            <person name="Lawrence C."/>
            <person name="Scott J.A."/>
            <person name="Spatafora J.W."/>
            <person name="Turgeon B.G."/>
            <person name="de Wit P.J.G.M."/>
            <person name="Zhong S."/>
            <person name="Goodwin S.B."/>
            <person name="Grigoriev I.V."/>
        </authorList>
    </citation>
    <scope>NUCLEOTIDE SEQUENCE [LARGE SCALE GENOMIC DNA]</scope>
    <source>
        <strain evidence="2 3">SO2202</strain>
    </source>
</reference>
<evidence type="ECO:0000313" key="2">
    <source>
        <dbReference type="EMBL" id="EMF08179.1"/>
    </source>
</evidence>
<sequence>MTSHPVNDDGAQKRDKEDDEKGASPTPKRVEVDAWKEGCCHCAISGHQRGSLSQHGYVPLTSLKADPARRRRQVTFCQTFVPSHQNCMHCRKKSGHNSIKNSCVSSPVLFATEYPATPLGWYKMHSRQSNPDSRAQQETFHRVAQRGQGFQVVQVSQEVAVLRWDALERRQEKMEPDPRYADEVAPSFFSAASRSQPPMMSLGRERERQPRQLFTPLTVTSARSTRLARSGTSCPFTKHPPPNEASHSRHDCLSTAQNTFDAAHNLRRVAEYKLHRIAEGRE</sequence>
<feature type="region of interest" description="Disordered" evidence="1">
    <location>
        <begin position="221"/>
        <end position="249"/>
    </location>
</feature>
<dbReference type="RefSeq" id="XP_016756300.1">
    <property type="nucleotide sequence ID" value="XM_016901703.1"/>
</dbReference>
<accession>M3ARQ8</accession>
<dbReference type="AlphaFoldDB" id="M3ARQ8"/>
<evidence type="ECO:0000313" key="3">
    <source>
        <dbReference type="Proteomes" id="UP000016931"/>
    </source>
</evidence>
<dbReference type="Proteomes" id="UP000016931">
    <property type="component" value="Unassembled WGS sequence"/>
</dbReference>
<protein>
    <submittedName>
        <fullName evidence="2">Uncharacterized protein</fullName>
    </submittedName>
</protein>
<dbReference type="GeneID" id="27898840"/>
<organism evidence="2 3">
    <name type="scientific">Sphaerulina musiva (strain SO2202)</name>
    <name type="common">Poplar stem canker fungus</name>
    <name type="synonym">Septoria musiva</name>
    <dbReference type="NCBI Taxonomy" id="692275"/>
    <lineage>
        <taxon>Eukaryota</taxon>
        <taxon>Fungi</taxon>
        <taxon>Dikarya</taxon>
        <taxon>Ascomycota</taxon>
        <taxon>Pezizomycotina</taxon>
        <taxon>Dothideomycetes</taxon>
        <taxon>Dothideomycetidae</taxon>
        <taxon>Mycosphaerellales</taxon>
        <taxon>Mycosphaerellaceae</taxon>
        <taxon>Sphaerulina</taxon>
    </lineage>
</organism>
<gene>
    <name evidence="2" type="ORF">SEPMUDRAFT_121668</name>
</gene>
<evidence type="ECO:0000256" key="1">
    <source>
        <dbReference type="SAM" id="MobiDB-lite"/>
    </source>
</evidence>
<feature type="region of interest" description="Disordered" evidence="1">
    <location>
        <begin position="1"/>
        <end position="28"/>
    </location>
</feature>
<dbReference type="EMBL" id="KB456272">
    <property type="protein sequence ID" value="EMF08179.1"/>
    <property type="molecule type" value="Genomic_DNA"/>
</dbReference>
<name>M3ARQ8_SPHMS</name>